<evidence type="ECO:0000256" key="1">
    <source>
        <dbReference type="ARBA" id="ARBA00022723"/>
    </source>
</evidence>
<accession>A0A2Z6M6M4</accession>
<dbReference type="EMBL" id="DF973172">
    <property type="protein sequence ID" value="GAU17564.1"/>
    <property type="molecule type" value="Genomic_DNA"/>
</dbReference>
<proteinExistence type="predicted"/>
<dbReference type="GO" id="GO:0046872">
    <property type="term" value="F:metal ion binding"/>
    <property type="evidence" value="ECO:0007669"/>
    <property type="project" value="UniProtKB-KW"/>
</dbReference>
<evidence type="ECO:0000313" key="2">
    <source>
        <dbReference type="EMBL" id="GAU17564.1"/>
    </source>
</evidence>
<name>A0A2Z6M6M4_TRISU</name>
<dbReference type="AlphaFoldDB" id="A0A2Z6M6M4"/>
<dbReference type="OrthoDB" id="1110082at2759"/>
<dbReference type="PANTHER" id="PTHR45868:SF22">
    <property type="entry name" value="METAL ION-BINDING PROTEIN"/>
    <property type="match status" value="1"/>
</dbReference>
<keyword evidence="3" id="KW-1185">Reference proteome</keyword>
<organism evidence="2 3">
    <name type="scientific">Trifolium subterraneum</name>
    <name type="common">Subterranean clover</name>
    <dbReference type="NCBI Taxonomy" id="3900"/>
    <lineage>
        <taxon>Eukaryota</taxon>
        <taxon>Viridiplantae</taxon>
        <taxon>Streptophyta</taxon>
        <taxon>Embryophyta</taxon>
        <taxon>Tracheophyta</taxon>
        <taxon>Spermatophyta</taxon>
        <taxon>Magnoliopsida</taxon>
        <taxon>eudicotyledons</taxon>
        <taxon>Gunneridae</taxon>
        <taxon>Pentapetalae</taxon>
        <taxon>rosids</taxon>
        <taxon>fabids</taxon>
        <taxon>Fabales</taxon>
        <taxon>Fabaceae</taxon>
        <taxon>Papilionoideae</taxon>
        <taxon>50 kb inversion clade</taxon>
        <taxon>NPAAA clade</taxon>
        <taxon>Hologalegina</taxon>
        <taxon>IRL clade</taxon>
        <taxon>Trifolieae</taxon>
        <taxon>Trifolium</taxon>
    </lineage>
</organism>
<evidence type="ECO:0008006" key="4">
    <source>
        <dbReference type="Google" id="ProtNLM"/>
    </source>
</evidence>
<protein>
    <recommendedName>
        <fullName evidence="4">HMA domain-containing protein</fullName>
    </recommendedName>
</protein>
<dbReference type="PANTHER" id="PTHR45868">
    <property type="entry name" value="HEAVY METAL-ASSOCIATED ISOPRENYLATED PLANT PROTEIN 33-RELATED"/>
    <property type="match status" value="1"/>
</dbReference>
<sequence>MFFNEGVKSNMSCALKVDTNRKGWSETMTKILRKIRGLSYSFDQKEGMVYIQGKVDSQKIMRMVARHGKKMELCWMNSVEGNNYTPNNYGHMDMSMSPYQQYQRGHYPPPPPSTMPYYQYNNYDPIRLPLLQIVDHLLTLFVT</sequence>
<keyword evidence="1" id="KW-0479">Metal-binding</keyword>
<evidence type="ECO:0000313" key="3">
    <source>
        <dbReference type="Proteomes" id="UP000242715"/>
    </source>
</evidence>
<reference evidence="3" key="1">
    <citation type="journal article" date="2017" name="Front. Plant Sci.">
        <title>Climate Clever Clovers: New Paradigm to Reduce the Environmental Footprint of Ruminants by Breeding Low Methanogenic Forages Utilizing Haplotype Variation.</title>
        <authorList>
            <person name="Kaur P."/>
            <person name="Appels R."/>
            <person name="Bayer P.E."/>
            <person name="Keeble-Gagnere G."/>
            <person name="Wang J."/>
            <person name="Hirakawa H."/>
            <person name="Shirasawa K."/>
            <person name="Vercoe P."/>
            <person name="Stefanova K."/>
            <person name="Durmic Z."/>
            <person name="Nichols P."/>
            <person name="Revell C."/>
            <person name="Isobe S.N."/>
            <person name="Edwards D."/>
            <person name="Erskine W."/>
        </authorList>
    </citation>
    <scope>NUCLEOTIDE SEQUENCE [LARGE SCALE GENOMIC DNA]</scope>
    <source>
        <strain evidence="3">cv. Daliak</strain>
    </source>
</reference>
<gene>
    <name evidence="2" type="ORF">TSUD_341080</name>
</gene>
<dbReference type="Proteomes" id="UP000242715">
    <property type="component" value="Unassembled WGS sequence"/>
</dbReference>